<dbReference type="SUPFAM" id="SSF51556">
    <property type="entry name" value="Metallo-dependent hydrolases"/>
    <property type="match status" value="1"/>
</dbReference>
<dbReference type="OrthoDB" id="9776455at2"/>
<comment type="caution">
    <text evidence="2">The sequence shown here is derived from an EMBL/GenBank/DDBJ whole genome shotgun (WGS) entry which is preliminary data.</text>
</comment>
<organism evidence="2 3">
    <name type="scientific">Aureicoccus marinus</name>
    <dbReference type="NCBI Taxonomy" id="754435"/>
    <lineage>
        <taxon>Bacteria</taxon>
        <taxon>Pseudomonadati</taxon>
        <taxon>Bacteroidota</taxon>
        <taxon>Flavobacteriia</taxon>
        <taxon>Flavobacteriales</taxon>
        <taxon>Flavobacteriaceae</taxon>
        <taxon>Aureicoccus</taxon>
    </lineage>
</organism>
<evidence type="ECO:0000259" key="1">
    <source>
        <dbReference type="Pfam" id="PF07969"/>
    </source>
</evidence>
<keyword evidence="2" id="KW-0378">Hydrolase</keyword>
<dbReference type="Proteomes" id="UP000239366">
    <property type="component" value="Unassembled WGS sequence"/>
</dbReference>
<protein>
    <submittedName>
        <fullName evidence="2">Metal-dependent hydrolase</fullName>
    </submittedName>
</protein>
<feature type="domain" description="Amidohydrolase 3" evidence="1">
    <location>
        <begin position="83"/>
        <end position="576"/>
    </location>
</feature>
<name>A0A2S7T733_9FLAO</name>
<evidence type="ECO:0000313" key="3">
    <source>
        <dbReference type="Proteomes" id="UP000239366"/>
    </source>
</evidence>
<accession>A0A2S7T733</accession>
<dbReference type="InterPro" id="IPR013108">
    <property type="entry name" value="Amidohydro_3"/>
</dbReference>
<reference evidence="3" key="1">
    <citation type="submission" date="2016-11" db="EMBL/GenBank/DDBJ databases">
        <title>Trade-off between light-utilization and light-protection in marine flavobacteria.</title>
        <authorList>
            <person name="Kumagai Y."/>
            <person name="Yoshizawa S."/>
            <person name="Kogure K."/>
        </authorList>
    </citation>
    <scope>NUCLEOTIDE SEQUENCE [LARGE SCALE GENOMIC DNA]</scope>
    <source>
        <strain evidence="3">SG-18</strain>
    </source>
</reference>
<proteinExistence type="predicted"/>
<dbReference type="GO" id="GO:0016810">
    <property type="term" value="F:hydrolase activity, acting on carbon-nitrogen (but not peptide) bonds"/>
    <property type="evidence" value="ECO:0007669"/>
    <property type="project" value="InterPro"/>
</dbReference>
<dbReference type="Gene3D" id="3.20.20.140">
    <property type="entry name" value="Metal-dependent hydrolases"/>
    <property type="match status" value="1"/>
</dbReference>
<dbReference type="PANTHER" id="PTHR22642">
    <property type="entry name" value="IMIDAZOLONEPROPIONASE"/>
    <property type="match status" value="1"/>
</dbReference>
<dbReference type="CDD" id="cd01300">
    <property type="entry name" value="YtcJ_like"/>
    <property type="match status" value="1"/>
</dbReference>
<dbReference type="EMBL" id="MQVX01000001">
    <property type="protein sequence ID" value="PQJ15401.1"/>
    <property type="molecule type" value="Genomic_DNA"/>
</dbReference>
<dbReference type="AlphaFoldDB" id="A0A2S7T733"/>
<dbReference type="InterPro" id="IPR033932">
    <property type="entry name" value="YtcJ-like"/>
</dbReference>
<dbReference type="InterPro" id="IPR011059">
    <property type="entry name" value="Metal-dep_hydrolase_composite"/>
</dbReference>
<gene>
    <name evidence="2" type="ORF">BST99_06340</name>
</gene>
<dbReference type="InterPro" id="IPR032466">
    <property type="entry name" value="Metal_Hydrolase"/>
</dbReference>
<sequence length="581" mass="65798">MNTKRHVLYIAFLFLFWACMNEEKKNTAAGEPSPATIYYNGDIITMEGSKPTYAQAVVEQNGKIVYVGQKEKAVRQFKKANLFDLDGKILIPGLIEPHLHPSLAAIMLQNEIIAPYDWKLPSKTKTGVQGQDAYRKRISESIQSNAKKDELYFIWGYHQLWHGEISRDVLNEIAGDQPVGIIHRSFHEIYLNDAGITKLGIQEADFANNPQVEWAKGHFYEGGWLALVPKMAPILLEPTSYLEGLNSMSQLLLKNGITTIAEPGFPSSDFDGELQLLMKEMDKNPPYDVYLIPSGTQLYGMKGGNKEAMSFMETLDTTQSYNRPNVVFLPKQVKLFSDGAIYSQLMQMKEGYTDGHKGEWMTPLNLFEEQFMMYWNNGYKIHIHANGDLGQQMVIDLVEKAQKNNPRENHRLTLHHMGYFDEGMTEQMKGLGMEASVNPYYLWALADKYSEHGLGSERAKNLVALKLLTDRNIPLSFHSDFSMAPVEPLTLVWTAVNRETSEGNRYSQDQRISVYNAMKAVTIDAARALNLENEIGSLRPNKTANFTILEENPFTVESTRIKDIKVDGVVYKGKYVSNSKS</sequence>
<dbReference type="Gene3D" id="2.30.40.10">
    <property type="entry name" value="Urease, subunit C, domain 1"/>
    <property type="match status" value="1"/>
</dbReference>
<dbReference type="Pfam" id="PF07969">
    <property type="entry name" value="Amidohydro_3"/>
    <property type="match status" value="1"/>
</dbReference>
<dbReference type="PANTHER" id="PTHR22642:SF2">
    <property type="entry name" value="PROTEIN LONG AFTER FAR-RED 3"/>
    <property type="match status" value="1"/>
</dbReference>
<evidence type="ECO:0000313" key="2">
    <source>
        <dbReference type="EMBL" id="PQJ15401.1"/>
    </source>
</evidence>
<dbReference type="RefSeq" id="WP_105001051.1">
    <property type="nucleotide sequence ID" value="NZ_MQVX01000001.1"/>
</dbReference>
<keyword evidence="3" id="KW-1185">Reference proteome</keyword>
<dbReference type="SUPFAM" id="SSF51338">
    <property type="entry name" value="Composite domain of metallo-dependent hydrolases"/>
    <property type="match status" value="1"/>
</dbReference>
<dbReference type="Gene3D" id="3.10.310.70">
    <property type="match status" value="1"/>
</dbReference>